<evidence type="ECO:0000313" key="2">
    <source>
        <dbReference type="Proteomes" id="UP000005239"/>
    </source>
</evidence>
<gene>
    <name evidence="1" type="primary">WBGene00106691</name>
</gene>
<accession>A0A2A6CBM2</accession>
<reference evidence="1" key="2">
    <citation type="submission" date="2022-06" db="UniProtKB">
        <authorList>
            <consortium name="EnsemblMetazoa"/>
        </authorList>
    </citation>
    <scope>IDENTIFICATION</scope>
    <source>
        <strain evidence="1">PS312</strain>
    </source>
</reference>
<dbReference type="EnsemblMetazoa" id="PPA17137.1">
    <property type="protein sequence ID" value="PPA17137.1"/>
    <property type="gene ID" value="WBGene00106691"/>
</dbReference>
<accession>A0A8R1UEZ1</accession>
<reference evidence="2" key="1">
    <citation type="journal article" date="2008" name="Nat. Genet.">
        <title>The Pristionchus pacificus genome provides a unique perspective on nematode lifestyle and parasitism.</title>
        <authorList>
            <person name="Dieterich C."/>
            <person name="Clifton S.W."/>
            <person name="Schuster L.N."/>
            <person name="Chinwalla A."/>
            <person name="Delehaunty K."/>
            <person name="Dinkelacker I."/>
            <person name="Fulton L."/>
            <person name="Fulton R."/>
            <person name="Godfrey J."/>
            <person name="Minx P."/>
            <person name="Mitreva M."/>
            <person name="Roeseler W."/>
            <person name="Tian H."/>
            <person name="Witte H."/>
            <person name="Yang S.P."/>
            <person name="Wilson R.K."/>
            <person name="Sommer R.J."/>
        </authorList>
    </citation>
    <scope>NUCLEOTIDE SEQUENCE [LARGE SCALE GENOMIC DNA]</scope>
    <source>
        <strain evidence="2">PS312</strain>
    </source>
</reference>
<keyword evidence="2" id="KW-1185">Reference proteome</keyword>
<organism evidence="1 2">
    <name type="scientific">Pristionchus pacificus</name>
    <name type="common">Parasitic nematode worm</name>
    <dbReference type="NCBI Taxonomy" id="54126"/>
    <lineage>
        <taxon>Eukaryota</taxon>
        <taxon>Metazoa</taxon>
        <taxon>Ecdysozoa</taxon>
        <taxon>Nematoda</taxon>
        <taxon>Chromadorea</taxon>
        <taxon>Rhabditida</taxon>
        <taxon>Rhabditina</taxon>
        <taxon>Diplogasteromorpha</taxon>
        <taxon>Diplogasteroidea</taxon>
        <taxon>Neodiplogasteridae</taxon>
        <taxon>Pristionchus</taxon>
    </lineage>
</organism>
<dbReference type="Proteomes" id="UP000005239">
    <property type="component" value="Unassembled WGS sequence"/>
</dbReference>
<sequence length="205" mass="23365">MAPTPLYYWFPQIRHDGALIFGGSIDKGDGRAEQQTDAIVWTDKIVGVNKRKGALKVRYVIDNSFEEYQLRGDISKLRIGKLGIDSFFGGKFKRGLPRNWKKWVTDWKNYIEEERRQAQQRFGQPDGPPIPAGWRAIAVRVREIETERGVLATGFPFNVTPQEIKAFFSPLEVVSIHRSIAGAHLTGDVHITFSTTNNHLRTWPS</sequence>
<proteinExistence type="predicted"/>
<dbReference type="AlphaFoldDB" id="A0A2A6CBM2"/>
<evidence type="ECO:0000313" key="1">
    <source>
        <dbReference type="EnsemblMetazoa" id="PPA17137.1"/>
    </source>
</evidence>
<name>A0A2A6CBM2_PRIPA</name>
<protein>
    <submittedName>
        <fullName evidence="1">SANTA domain-containing protein</fullName>
    </submittedName>
</protein>